<keyword evidence="3" id="KW-1185">Reference proteome</keyword>
<accession>A0A975TTQ0</accession>
<dbReference type="EMBL" id="JAIMBW010000001">
    <property type="protein sequence ID" value="MBY4894446.1"/>
    <property type="molecule type" value="Genomic_DNA"/>
</dbReference>
<evidence type="ECO:0000256" key="1">
    <source>
        <dbReference type="SAM" id="SignalP"/>
    </source>
</evidence>
<evidence type="ECO:0000313" key="2">
    <source>
        <dbReference type="EMBL" id="QXL87101.1"/>
    </source>
</evidence>
<name>A0A975TTQ0_9RHOB</name>
<evidence type="ECO:0000313" key="3">
    <source>
        <dbReference type="Proteomes" id="UP000693972"/>
    </source>
</evidence>
<proteinExistence type="predicted"/>
<keyword evidence="1" id="KW-0732">Signal</keyword>
<dbReference type="Proteomes" id="UP000693972">
    <property type="component" value="Unassembled WGS sequence"/>
</dbReference>
<sequence>MMRPLAFLFAIIAAGPAAALSCAVPTVAGAYTAAAQSPADYVIGVGSLRLTGPSNPPQGAVAQGGDINQMVGYTQPARFEGEFFTGSDFDASRDIPVTVDVTCVAAWCGAARDVSDALFFFRVVNGGYVLTENACPGFVFDQAHPGMLEEVINCHQGTCPGAW</sequence>
<protein>
    <recommendedName>
        <fullName evidence="4">Lipoprotein</fullName>
    </recommendedName>
</protein>
<organism evidence="2">
    <name type="scientific">Gymnodinialimonas phycosphaerae</name>
    <dbReference type="NCBI Taxonomy" id="2841589"/>
    <lineage>
        <taxon>Bacteria</taxon>
        <taxon>Pseudomonadati</taxon>
        <taxon>Pseudomonadota</taxon>
        <taxon>Alphaproteobacteria</taxon>
        <taxon>Rhodobacterales</taxon>
        <taxon>Paracoccaceae</taxon>
        <taxon>Gymnodinialimonas</taxon>
    </lineage>
</organism>
<reference evidence="2 3" key="1">
    <citation type="submission" date="2021-07" db="EMBL/GenBank/DDBJ databases">
        <title>Karlodiniumbacter phycospheric gen. nov., sp. nov., a phycosphere bacterium isolated from karlodinium veneficum.</title>
        <authorList>
            <person name="Peng Y."/>
            <person name="Jiang L."/>
            <person name="Lee J."/>
        </authorList>
    </citation>
    <scope>NUCLEOTIDE SEQUENCE</scope>
    <source>
        <strain evidence="2 3">N5</strain>
    </source>
</reference>
<feature type="chain" id="PRO_5036941005" description="Lipoprotein" evidence="1">
    <location>
        <begin position="20"/>
        <end position="163"/>
    </location>
</feature>
<dbReference type="PROSITE" id="PS51257">
    <property type="entry name" value="PROKAR_LIPOPROTEIN"/>
    <property type="match status" value="1"/>
</dbReference>
<dbReference type="AlphaFoldDB" id="A0A975TTQ0"/>
<gene>
    <name evidence="2" type="ORF">KUL25_16945</name>
</gene>
<evidence type="ECO:0008006" key="4">
    <source>
        <dbReference type="Google" id="ProtNLM"/>
    </source>
</evidence>
<dbReference type="EMBL" id="CP078073">
    <property type="protein sequence ID" value="QXL87101.1"/>
    <property type="molecule type" value="Genomic_DNA"/>
</dbReference>
<dbReference type="RefSeq" id="WP_257894013.1">
    <property type="nucleotide sequence ID" value="NZ_JAIMBW010000001.1"/>
</dbReference>
<feature type="signal peptide" evidence="1">
    <location>
        <begin position="1"/>
        <end position="19"/>
    </location>
</feature>